<name>A0A3M7Q2T5_BRAPC</name>
<reference evidence="11 12" key="1">
    <citation type="journal article" date="2018" name="Sci. Rep.">
        <title>Genomic signatures of local adaptation to the degree of environmental predictability in rotifers.</title>
        <authorList>
            <person name="Franch-Gras L."/>
            <person name="Hahn C."/>
            <person name="Garcia-Roger E.M."/>
            <person name="Carmona M.J."/>
            <person name="Serra M."/>
            <person name="Gomez A."/>
        </authorList>
    </citation>
    <scope>NUCLEOTIDE SEQUENCE [LARGE SCALE GENOMIC DNA]</scope>
    <source>
        <strain evidence="11">HYR1</strain>
    </source>
</reference>
<evidence type="ECO:0000256" key="9">
    <source>
        <dbReference type="SAM" id="Phobius"/>
    </source>
</evidence>
<keyword evidence="12" id="KW-1185">Reference proteome</keyword>
<evidence type="ECO:0000256" key="5">
    <source>
        <dbReference type="ARBA" id="ARBA00022741"/>
    </source>
</evidence>
<dbReference type="InterPro" id="IPR036640">
    <property type="entry name" value="ABC1_TM_sf"/>
</dbReference>
<dbReference type="SMART" id="SM00382">
    <property type="entry name" value="AAA"/>
    <property type="match status" value="1"/>
</dbReference>
<keyword evidence="5" id="KW-0547">Nucleotide-binding</keyword>
<feature type="transmembrane region" description="Helical" evidence="9">
    <location>
        <begin position="31"/>
        <end position="53"/>
    </location>
</feature>
<gene>
    <name evidence="11" type="ORF">BpHYR1_050523</name>
</gene>
<dbReference type="SUPFAM" id="SSF52540">
    <property type="entry name" value="P-loop containing nucleoside triphosphate hydrolases"/>
    <property type="match status" value="1"/>
</dbReference>
<dbReference type="STRING" id="10195.A0A3M7Q2T5"/>
<keyword evidence="4 9" id="KW-0812">Transmembrane</keyword>
<feature type="domain" description="ABC transporter" evidence="10">
    <location>
        <begin position="468"/>
        <end position="695"/>
    </location>
</feature>
<keyword evidence="7 9" id="KW-1133">Transmembrane helix</keyword>
<feature type="transmembrane region" description="Helical" evidence="9">
    <location>
        <begin position="222"/>
        <end position="238"/>
    </location>
</feature>
<evidence type="ECO:0000313" key="11">
    <source>
        <dbReference type="EMBL" id="RNA05325.1"/>
    </source>
</evidence>
<dbReference type="PROSITE" id="PS50893">
    <property type="entry name" value="ABC_TRANSPORTER_2"/>
    <property type="match status" value="1"/>
</dbReference>
<dbReference type="Gene3D" id="3.40.50.300">
    <property type="entry name" value="P-loop containing nucleotide triphosphate hydrolases"/>
    <property type="match status" value="1"/>
</dbReference>
<evidence type="ECO:0000256" key="1">
    <source>
        <dbReference type="ARBA" id="ARBA00004585"/>
    </source>
</evidence>
<dbReference type="EMBL" id="REGN01007774">
    <property type="protein sequence ID" value="RNA05325.1"/>
    <property type="molecule type" value="Genomic_DNA"/>
</dbReference>
<dbReference type="InterPro" id="IPR003593">
    <property type="entry name" value="AAA+_ATPase"/>
</dbReference>
<evidence type="ECO:0000256" key="2">
    <source>
        <dbReference type="ARBA" id="ARBA00008575"/>
    </source>
</evidence>
<sequence length="725" mass="83163">MVVASKLFRKIKNTIIILKLLIENQSRFRKFLLASGISCSAAYFLYTFCLKLAKSVPKSQPAKKSKTNPTLNKQFFHELKYLCRIMFPHVFSKQSFLLFIHTLTLICRTFLSIYVAKLEGLLVRNIVQKNFLMFAKKLIQWLLIAVPATTCNSLIRYLESKLDLELKSQLVKRSHQFYFDKRVYYKIALKQSDECQVDQNLTEDIDKLTNLFVHLYSSLTKPLLDIIMITATLIGLAKSKNVNYMVPSLMALVVIGLTGMLIRKISPKFGKMAADVAKQKGYLRFLYGRIQTNSEEIAFYSGEKTESNLINKNYLLLKKKLELVHNNKFWYIIIEQFLLKYVWSAAGLSMISMPLLLSEKYSPKNQVQVEDEAAEISQRTEEFTMAKNLLSSGADAVERVMTSYKELTELTGFTRRVYEMFKLFETESRNSEKPIQISSNQKPKDIVSKDNDQIKPGLVYESDTVSSIIVDNINVMTPNGDVIVPSLSVKIDHGMNLLITGPNGCGKSSLFRILSGLWPLKAGVIQRPKLKDMFYVPQRPYLAIGTLRDQIIYPDRVEDMFLKRMNDADLMNIMEIVNLTSVVTREGGLDAVSDWKDVLSGGEKQRLGLSRIFYHKPKFAFLDECTSAISIDVEGKIYHTAINDYKITLLTIAHRYTLWQYHNYILQFDGIGNWKFEELNNNLDNRLNLKQEKDKLEKMLLTVASSKDRLQELCNILGESSIALE</sequence>
<dbReference type="InterPro" id="IPR011527">
    <property type="entry name" value="ABC1_TM_dom"/>
</dbReference>
<evidence type="ECO:0000256" key="3">
    <source>
        <dbReference type="ARBA" id="ARBA00022448"/>
    </source>
</evidence>
<keyword evidence="3" id="KW-0813">Transport</keyword>
<dbReference type="GO" id="GO:0005524">
    <property type="term" value="F:ATP binding"/>
    <property type="evidence" value="ECO:0007669"/>
    <property type="project" value="UniProtKB-KW"/>
</dbReference>
<dbReference type="AlphaFoldDB" id="A0A3M7Q2T5"/>
<accession>A0A3M7Q2T5</accession>
<evidence type="ECO:0000256" key="7">
    <source>
        <dbReference type="ARBA" id="ARBA00022989"/>
    </source>
</evidence>
<organism evidence="11 12">
    <name type="scientific">Brachionus plicatilis</name>
    <name type="common">Marine rotifer</name>
    <name type="synonym">Brachionus muelleri</name>
    <dbReference type="NCBI Taxonomy" id="10195"/>
    <lineage>
        <taxon>Eukaryota</taxon>
        <taxon>Metazoa</taxon>
        <taxon>Spiralia</taxon>
        <taxon>Gnathifera</taxon>
        <taxon>Rotifera</taxon>
        <taxon>Eurotatoria</taxon>
        <taxon>Monogononta</taxon>
        <taxon>Pseudotrocha</taxon>
        <taxon>Ploima</taxon>
        <taxon>Brachionidae</taxon>
        <taxon>Brachionus</taxon>
    </lineage>
</organism>
<dbReference type="FunFam" id="3.40.50.300:FF:000636">
    <property type="entry name" value="ATP-binding cassette sub-family D member 3"/>
    <property type="match status" value="1"/>
</dbReference>
<keyword evidence="8 9" id="KW-0472">Membrane</keyword>
<comment type="subcellular location">
    <subcellularLocation>
        <location evidence="1">Peroxisome membrane</location>
        <topology evidence="1">Multi-pass membrane protein</topology>
    </subcellularLocation>
</comment>
<dbReference type="PANTHER" id="PTHR11384:SF67">
    <property type="entry name" value="ATP-BINDING CASSETTE SUB-FAMILY D MEMBER 1"/>
    <property type="match status" value="1"/>
</dbReference>
<proteinExistence type="inferred from homology"/>
<dbReference type="SUPFAM" id="SSF90123">
    <property type="entry name" value="ABC transporter transmembrane region"/>
    <property type="match status" value="1"/>
</dbReference>
<dbReference type="GO" id="GO:0007031">
    <property type="term" value="P:peroxisome organization"/>
    <property type="evidence" value="ECO:0007669"/>
    <property type="project" value="TreeGrafter"/>
</dbReference>
<dbReference type="CDD" id="cd03223">
    <property type="entry name" value="ABCD_peroxisomal_ALDP"/>
    <property type="match status" value="1"/>
</dbReference>
<feature type="transmembrane region" description="Helical" evidence="9">
    <location>
        <begin position="96"/>
        <end position="118"/>
    </location>
</feature>
<dbReference type="Pfam" id="PF00005">
    <property type="entry name" value="ABC_tran"/>
    <property type="match status" value="1"/>
</dbReference>
<keyword evidence="11" id="KW-0378">Hydrolase</keyword>
<evidence type="ECO:0000256" key="6">
    <source>
        <dbReference type="ARBA" id="ARBA00022840"/>
    </source>
</evidence>
<dbReference type="GO" id="GO:0042760">
    <property type="term" value="P:very long-chain fatty acid catabolic process"/>
    <property type="evidence" value="ECO:0007669"/>
    <property type="project" value="TreeGrafter"/>
</dbReference>
<feature type="transmembrane region" description="Helical" evidence="9">
    <location>
        <begin position="244"/>
        <end position="262"/>
    </location>
</feature>
<evidence type="ECO:0000313" key="12">
    <source>
        <dbReference type="Proteomes" id="UP000276133"/>
    </source>
</evidence>
<evidence type="ECO:0000256" key="8">
    <source>
        <dbReference type="ARBA" id="ARBA00023136"/>
    </source>
</evidence>
<keyword evidence="6 11" id="KW-0067">ATP-binding</keyword>
<dbReference type="GO" id="GO:0005778">
    <property type="term" value="C:peroxisomal membrane"/>
    <property type="evidence" value="ECO:0007669"/>
    <property type="project" value="UniProtKB-SubCell"/>
</dbReference>
<dbReference type="GO" id="GO:0015910">
    <property type="term" value="P:long-chain fatty acid import into peroxisome"/>
    <property type="evidence" value="ECO:0007669"/>
    <property type="project" value="TreeGrafter"/>
</dbReference>
<dbReference type="InterPro" id="IPR017871">
    <property type="entry name" value="ABC_transporter-like_CS"/>
</dbReference>
<dbReference type="GO" id="GO:0006635">
    <property type="term" value="P:fatty acid beta-oxidation"/>
    <property type="evidence" value="ECO:0007669"/>
    <property type="project" value="TreeGrafter"/>
</dbReference>
<dbReference type="PANTHER" id="PTHR11384">
    <property type="entry name" value="ATP-BINDING CASSETTE, SUB-FAMILY D MEMBER"/>
    <property type="match status" value="1"/>
</dbReference>
<dbReference type="EC" id="3.6.1.3" evidence="11"/>
<dbReference type="GO" id="GO:0016887">
    <property type="term" value="F:ATP hydrolysis activity"/>
    <property type="evidence" value="ECO:0007669"/>
    <property type="project" value="InterPro"/>
</dbReference>
<comment type="caution">
    <text evidence="11">The sequence shown here is derived from an EMBL/GenBank/DDBJ whole genome shotgun (WGS) entry which is preliminary data.</text>
</comment>
<dbReference type="InterPro" id="IPR050835">
    <property type="entry name" value="ABC_transporter_sub-D"/>
</dbReference>
<evidence type="ECO:0000259" key="10">
    <source>
        <dbReference type="PROSITE" id="PS50893"/>
    </source>
</evidence>
<comment type="similarity">
    <text evidence="2">Belongs to the ABC transporter superfamily. ABCD family. Peroxisomal fatty acyl CoA transporter (TC 3.A.1.203) subfamily.</text>
</comment>
<dbReference type="GO" id="GO:0140359">
    <property type="term" value="F:ABC-type transporter activity"/>
    <property type="evidence" value="ECO:0007669"/>
    <property type="project" value="InterPro"/>
</dbReference>
<dbReference type="Pfam" id="PF06472">
    <property type="entry name" value="ABC_membrane_2"/>
    <property type="match status" value="1"/>
</dbReference>
<feature type="transmembrane region" description="Helical" evidence="9">
    <location>
        <begin position="138"/>
        <end position="158"/>
    </location>
</feature>
<dbReference type="InterPro" id="IPR027417">
    <property type="entry name" value="P-loop_NTPase"/>
</dbReference>
<dbReference type="EC" id="3.6.1.15" evidence="11"/>
<dbReference type="InterPro" id="IPR003439">
    <property type="entry name" value="ABC_transporter-like_ATP-bd"/>
</dbReference>
<dbReference type="PROSITE" id="PS00211">
    <property type="entry name" value="ABC_TRANSPORTER_1"/>
    <property type="match status" value="1"/>
</dbReference>
<protein>
    <submittedName>
        <fullName evidence="11">ATP-binding cassette sub-family D member 2</fullName>
        <ecNumber evidence="11">3.6.1.15</ecNumber>
        <ecNumber evidence="11">3.6.1.3</ecNumber>
    </submittedName>
</protein>
<dbReference type="OrthoDB" id="422637at2759"/>
<dbReference type="Proteomes" id="UP000276133">
    <property type="component" value="Unassembled WGS sequence"/>
</dbReference>
<dbReference type="GO" id="GO:0005324">
    <property type="term" value="F:long-chain fatty acid transmembrane transporter activity"/>
    <property type="evidence" value="ECO:0007669"/>
    <property type="project" value="TreeGrafter"/>
</dbReference>
<evidence type="ECO:0000256" key="4">
    <source>
        <dbReference type="ARBA" id="ARBA00022692"/>
    </source>
</evidence>